<dbReference type="Pfam" id="PF01881">
    <property type="entry name" value="Cas_Cas6_C"/>
    <property type="match status" value="1"/>
</dbReference>
<dbReference type="Gene3D" id="3.30.70.1890">
    <property type="match status" value="1"/>
</dbReference>
<dbReference type="EMBL" id="FXAZ01000002">
    <property type="protein sequence ID" value="SMG36807.1"/>
    <property type="molecule type" value="Genomic_DNA"/>
</dbReference>
<dbReference type="Gene3D" id="3.30.70.1900">
    <property type="match status" value="1"/>
</dbReference>
<dbReference type="STRING" id="1852522.SAMN06295960_2147"/>
<dbReference type="GO" id="GO:0051607">
    <property type="term" value="P:defense response to virus"/>
    <property type="evidence" value="ECO:0007669"/>
    <property type="project" value="UniProtKB-KW"/>
</dbReference>
<keyword evidence="4" id="KW-1185">Reference proteome</keyword>
<feature type="domain" description="CRISPR associated protein Cas6 C-terminal" evidence="2">
    <location>
        <begin position="112"/>
        <end position="232"/>
    </location>
</feature>
<dbReference type="InterPro" id="IPR049435">
    <property type="entry name" value="Cas_Cas6_C"/>
</dbReference>
<dbReference type="InterPro" id="IPR045747">
    <property type="entry name" value="CRISPR-assoc_prot_Cas6_N_sf"/>
</dbReference>
<dbReference type="OrthoDB" id="45555at2"/>
<name>A0A1X7K7W2_9BACL</name>
<dbReference type="PANTHER" id="PTHR36984:SF3">
    <property type="entry name" value="CRISPR-ASSOCIATED ENDORIBONUCLEASE CAS6"/>
    <property type="match status" value="1"/>
</dbReference>
<protein>
    <submittedName>
        <fullName evidence="3">CRISPR-associated endoribonuclease Cas6</fullName>
    </submittedName>
</protein>
<evidence type="ECO:0000256" key="1">
    <source>
        <dbReference type="ARBA" id="ARBA00023118"/>
    </source>
</evidence>
<keyword evidence="1" id="KW-0051">Antiviral defense</keyword>
<dbReference type="NCBIfam" id="TIGR01877">
    <property type="entry name" value="cas_cas6"/>
    <property type="match status" value="1"/>
</dbReference>
<evidence type="ECO:0000259" key="2">
    <source>
        <dbReference type="Pfam" id="PF01881"/>
    </source>
</evidence>
<accession>A0A1X7K7W2</accession>
<dbReference type="CDD" id="cd21140">
    <property type="entry name" value="Cas6_I-like"/>
    <property type="match status" value="1"/>
</dbReference>
<dbReference type="GO" id="GO:0016788">
    <property type="term" value="F:hydrolase activity, acting on ester bonds"/>
    <property type="evidence" value="ECO:0007669"/>
    <property type="project" value="InterPro"/>
</dbReference>
<evidence type="ECO:0000313" key="4">
    <source>
        <dbReference type="Proteomes" id="UP000193834"/>
    </source>
</evidence>
<reference evidence="3 4" key="1">
    <citation type="submission" date="2017-04" db="EMBL/GenBank/DDBJ databases">
        <authorList>
            <person name="Afonso C.L."/>
            <person name="Miller P.J."/>
            <person name="Scott M.A."/>
            <person name="Spackman E."/>
            <person name="Goraichik I."/>
            <person name="Dimitrov K.M."/>
            <person name="Suarez D.L."/>
            <person name="Swayne D.E."/>
        </authorList>
    </citation>
    <scope>NUCLEOTIDE SEQUENCE [LARGE SCALE GENOMIC DNA]</scope>
    <source>
        <strain evidence="3 4">11</strain>
    </source>
</reference>
<dbReference type="Proteomes" id="UP000193834">
    <property type="component" value="Unassembled WGS sequence"/>
</dbReference>
<dbReference type="InterPro" id="IPR010156">
    <property type="entry name" value="CRISPR-assoc_prot_Cas6"/>
</dbReference>
<dbReference type="RefSeq" id="WP_085494347.1">
    <property type="nucleotide sequence ID" value="NZ_FXAZ01000002.1"/>
</dbReference>
<organism evidence="3 4">
    <name type="scientific">Paenibacillus aquistagni</name>
    <dbReference type="NCBI Taxonomy" id="1852522"/>
    <lineage>
        <taxon>Bacteria</taxon>
        <taxon>Bacillati</taxon>
        <taxon>Bacillota</taxon>
        <taxon>Bacilli</taxon>
        <taxon>Bacillales</taxon>
        <taxon>Paenibacillaceae</taxon>
        <taxon>Paenibacillus</taxon>
    </lineage>
</organism>
<dbReference type="AlphaFoldDB" id="A0A1X7K7W2"/>
<proteinExistence type="predicted"/>
<gene>
    <name evidence="3" type="ORF">SAMN06295960_2147</name>
</gene>
<sequence>MRLAVSYKVDRLPLAYRMLVLSLIKEAIRQADESYYHKLYVEQAGQMKPFGSAVYLHHYQMQQDYIELKEITITISSSDMEFMLHLFNGLQQLVTYTPSGETWTRTNIRMLKEAQIKSQHAIFSTMSPILLESKDGKPIHPDDENYSKEFDYYAALRIRELTGREPYSPIVITPMSMRRQVVKETNSSMKNRYLYFTAYKGQLHLTGHPDDLQLLYQNGVGKRTSQFFGLLQYEREEM</sequence>
<evidence type="ECO:0000313" key="3">
    <source>
        <dbReference type="EMBL" id="SMG36807.1"/>
    </source>
</evidence>
<dbReference type="PANTHER" id="PTHR36984">
    <property type="entry name" value="CRISPR-ASSOCIATED ENDORIBONUCLEASE CAS6 1"/>
    <property type="match status" value="1"/>
</dbReference>